<accession>A0A8F5BLQ7</accession>
<dbReference type="Proteomes" id="UP000694018">
    <property type="component" value="Chromosome"/>
</dbReference>
<evidence type="ECO:0000313" key="1">
    <source>
        <dbReference type="EMBL" id="QXJ27519.1"/>
    </source>
</evidence>
<sequence length="46" mass="5611">MNHPIEIVIKIRDYDARTKYLKMVLEKLRETKKFNVEGFLNKLNEM</sequence>
<name>A0A8F5BLQ7_SACSH</name>
<proteinExistence type="predicted"/>
<gene>
    <name evidence="1" type="ORF">J5U23_00386</name>
</gene>
<dbReference type="EMBL" id="CP077717">
    <property type="protein sequence ID" value="QXJ27519.1"/>
    <property type="molecule type" value="Genomic_DNA"/>
</dbReference>
<organism evidence="1 2">
    <name type="scientific">Saccharolobus shibatae (strain ATCC 51178 / DSM 5389 / JCM 8931 / NBRC 15437 / B12)</name>
    <name type="common">Sulfolobus shibatae</name>
    <dbReference type="NCBI Taxonomy" id="523848"/>
    <lineage>
        <taxon>Archaea</taxon>
        <taxon>Thermoproteota</taxon>
        <taxon>Thermoprotei</taxon>
        <taxon>Sulfolobales</taxon>
        <taxon>Sulfolobaceae</taxon>
        <taxon>Saccharolobus</taxon>
    </lineage>
</organism>
<protein>
    <submittedName>
        <fullName evidence="1">Uncharacterized protein</fullName>
    </submittedName>
</protein>
<evidence type="ECO:0000313" key="2">
    <source>
        <dbReference type="Proteomes" id="UP000694018"/>
    </source>
</evidence>
<reference evidence="1" key="1">
    <citation type="journal article" date="2021" name="Environ. Microbiol.">
        <title>New insights into the diversity and evolution of the archaeal mobilome from three complete genomes of Saccharolobus shibatae.</title>
        <authorList>
            <person name="Medvedeva S."/>
            <person name="Brandt D."/>
            <person name="Cvirkaite-Krupovic V."/>
            <person name="Liu Y."/>
            <person name="Severinov K."/>
            <person name="Ishino S."/>
            <person name="Ishino Y."/>
            <person name="Prangishvili D."/>
            <person name="Kalinowski J."/>
            <person name="Krupovic M."/>
        </authorList>
    </citation>
    <scope>NUCLEOTIDE SEQUENCE</scope>
    <source>
        <strain evidence="1">B12</strain>
    </source>
</reference>
<dbReference type="AlphaFoldDB" id="A0A8F5BLQ7"/>
<dbReference type="KEGG" id="sshi:J5U23_00386"/>